<dbReference type="CDD" id="cd09872">
    <property type="entry name" value="PIN_Sll0205-like"/>
    <property type="match status" value="1"/>
</dbReference>
<dbReference type="Pfam" id="PF01850">
    <property type="entry name" value="PIN"/>
    <property type="match status" value="1"/>
</dbReference>
<evidence type="ECO:0000259" key="1">
    <source>
        <dbReference type="Pfam" id="PF01850"/>
    </source>
</evidence>
<dbReference type="EMBL" id="ADZX01000397">
    <property type="protein sequence ID" value="EFK96836.1"/>
    <property type="molecule type" value="Genomic_DNA"/>
</dbReference>
<dbReference type="AlphaFoldDB" id="D9PHY9"/>
<accession>D9PHY9</accession>
<proteinExistence type="predicted"/>
<gene>
    <name evidence="2" type="ORF">LDC_1143</name>
</gene>
<dbReference type="PANTHER" id="PTHR36173">
    <property type="entry name" value="RIBONUCLEASE VAPC16-RELATED"/>
    <property type="match status" value="1"/>
</dbReference>
<dbReference type="PANTHER" id="PTHR36173:SF2">
    <property type="entry name" value="RIBONUCLEASE VAPC16"/>
    <property type="match status" value="1"/>
</dbReference>
<reference evidence="2" key="2">
    <citation type="journal article" date="2011" name="Microb. Ecol.">
        <title>Taxonomic and Functional Metagenomic Profiling of the Microbial Community in the Anoxic Sediment of a Sub-saline Shallow Lake (Laguna de Carrizo, Central Spain).</title>
        <authorList>
            <person name="Ferrer M."/>
            <person name="Guazzaroni M.E."/>
            <person name="Richter M."/>
            <person name="Garcia-Salamanca A."/>
            <person name="Yarza P."/>
            <person name="Suarez-Suarez A."/>
            <person name="Solano J."/>
            <person name="Alcaide M."/>
            <person name="van Dillewijn P."/>
            <person name="Molina-Henares M.A."/>
            <person name="Lopez-Cortes N."/>
            <person name="Al-Ramahi Y."/>
            <person name="Guerrero C."/>
            <person name="Acosta A."/>
            <person name="de Eugenio L.I."/>
            <person name="Martinez V."/>
            <person name="Marques S."/>
            <person name="Rojo F."/>
            <person name="Santero E."/>
            <person name="Genilloud O."/>
            <person name="Perez-Perez J."/>
            <person name="Rossello-Mora R."/>
            <person name="Ramos J.L."/>
        </authorList>
    </citation>
    <scope>NUCLEOTIDE SEQUENCE</scope>
</reference>
<dbReference type="SUPFAM" id="SSF88723">
    <property type="entry name" value="PIN domain-like"/>
    <property type="match status" value="1"/>
</dbReference>
<dbReference type="InterPro" id="IPR052919">
    <property type="entry name" value="TA_system_RNase"/>
</dbReference>
<name>D9PHY9_9ZZZZ</name>
<dbReference type="InterPro" id="IPR029060">
    <property type="entry name" value="PIN-like_dom_sf"/>
</dbReference>
<sequence length="127" mass="14573">MLLDTHIFLWWLFNDKRLPINIKNHIQDIENKIYGSAASVWEISTKFRIGKLPEASTVANDVTYWIKKAGFQPLSITTEHAQLAGSWKAAHRDPFDRMLAAQSKIENLPLASTDVLMKSFDIKIIYN</sequence>
<feature type="domain" description="PIN" evidence="1">
    <location>
        <begin position="1"/>
        <end position="115"/>
    </location>
</feature>
<organism evidence="2">
    <name type="scientific">sediment metagenome</name>
    <dbReference type="NCBI Taxonomy" id="749907"/>
    <lineage>
        <taxon>unclassified sequences</taxon>
        <taxon>metagenomes</taxon>
        <taxon>ecological metagenomes</taxon>
    </lineage>
</organism>
<reference evidence="2" key="1">
    <citation type="submission" date="2010-07" db="EMBL/GenBank/DDBJ databases">
        <authorList>
            <consortium name="CONSOLIDER consortium CSD2007-00005"/>
            <person name="Guazzaroni M.-E."/>
            <person name="Richter M."/>
            <person name="Garcia-Salamanca A."/>
            <person name="Yarza P."/>
            <person name="Ferrer M."/>
        </authorList>
    </citation>
    <scope>NUCLEOTIDE SEQUENCE</scope>
</reference>
<dbReference type="InterPro" id="IPR041705">
    <property type="entry name" value="PIN_Sll0205"/>
</dbReference>
<dbReference type="InterPro" id="IPR002716">
    <property type="entry name" value="PIN_dom"/>
</dbReference>
<comment type="caution">
    <text evidence="2">The sequence shown here is derived from an EMBL/GenBank/DDBJ whole genome shotgun (WGS) entry which is preliminary data.</text>
</comment>
<dbReference type="Gene3D" id="3.40.50.1010">
    <property type="entry name" value="5'-nuclease"/>
    <property type="match status" value="1"/>
</dbReference>
<evidence type="ECO:0000313" key="2">
    <source>
        <dbReference type="EMBL" id="EFK96836.1"/>
    </source>
</evidence>
<protein>
    <recommendedName>
        <fullName evidence="1">PIN domain-containing protein</fullName>
    </recommendedName>
</protein>